<evidence type="ECO:0000313" key="2">
    <source>
        <dbReference type="EMBL" id="MBB4001264.1"/>
    </source>
</evidence>
<sequence>MRFYVESKIGPARRAKQLKKTLEAVGYDMKLSQCQRLVAQMMGFRDWGEMYHHIGLSEPSLGDAQVDEHERERRRKQHVGILREEGIEKEDAETAVDIIGPTDYGAPRADDSDEERDFVKEWGLTDSSRR</sequence>
<keyword evidence="3" id="KW-1185">Reference proteome</keyword>
<comment type="caution">
    <text evidence="2">The sequence shown here is derived from an EMBL/GenBank/DDBJ whole genome shotgun (WGS) entry which is preliminary data.</text>
</comment>
<protein>
    <submittedName>
        <fullName evidence="2">Uncharacterized protein</fullName>
    </submittedName>
</protein>
<proteinExistence type="predicted"/>
<name>A0A7W6MMY1_9HYPH</name>
<dbReference type="Proteomes" id="UP000588647">
    <property type="component" value="Unassembled WGS sequence"/>
</dbReference>
<evidence type="ECO:0000256" key="1">
    <source>
        <dbReference type="SAM" id="MobiDB-lite"/>
    </source>
</evidence>
<dbReference type="EMBL" id="JACIEM010000001">
    <property type="protein sequence ID" value="MBB4001264.1"/>
    <property type="molecule type" value="Genomic_DNA"/>
</dbReference>
<dbReference type="RefSeq" id="WP_183205712.1">
    <property type="nucleotide sequence ID" value="NZ_JAAAMM010000001.1"/>
</dbReference>
<gene>
    <name evidence="2" type="ORF">GGR03_000311</name>
</gene>
<accession>A0A7W6MMY1</accession>
<organism evidence="2 3">
    <name type="scientific">Aurantimonas endophytica</name>
    <dbReference type="NCBI Taxonomy" id="1522175"/>
    <lineage>
        <taxon>Bacteria</taxon>
        <taxon>Pseudomonadati</taxon>
        <taxon>Pseudomonadota</taxon>
        <taxon>Alphaproteobacteria</taxon>
        <taxon>Hyphomicrobiales</taxon>
        <taxon>Aurantimonadaceae</taxon>
        <taxon>Aurantimonas</taxon>
    </lineage>
</organism>
<dbReference type="AlphaFoldDB" id="A0A7W6MMY1"/>
<reference evidence="2 3" key="1">
    <citation type="submission" date="2020-08" db="EMBL/GenBank/DDBJ databases">
        <title>Genomic Encyclopedia of Type Strains, Phase IV (KMG-IV): sequencing the most valuable type-strain genomes for metagenomic binning, comparative biology and taxonomic classification.</title>
        <authorList>
            <person name="Goeker M."/>
        </authorList>
    </citation>
    <scope>NUCLEOTIDE SEQUENCE [LARGE SCALE GENOMIC DNA]</scope>
    <source>
        <strain evidence="2 3">DSM 103570</strain>
    </source>
</reference>
<evidence type="ECO:0000313" key="3">
    <source>
        <dbReference type="Proteomes" id="UP000588647"/>
    </source>
</evidence>
<feature type="region of interest" description="Disordered" evidence="1">
    <location>
        <begin position="99"/>
        <end position="130"/>
    </location>
</feature>
<feature type="region of interest" description="Disordered" evidence="1">
    <location>
        <begin position="61"/>
        <end position="86"/>
    </location>
</feature>